<name>A0A2S9XHQ5_9BACT</name>
<reference evidence="2 3" key="1">
    <citation type="submission" date="2018-03" db="EMBL/GenBank/DDBJ databases">
        <title>Draft Genome Sequences of the Obligatory Marine Myxobacteria Enhygromyxa salina SWB005.</title>
        <authorList>
            <person name="Poehlein A."/>
            <person name="Moghaddam J.A."/>
            <person name="Harms H."/>
            <person name="Alanjari M."/>
            <person name="Koenig G.M."/>
            <person name="Daniel R."/>
            <person name="Schaeberle T.F."/>
        </authorList>
    </citation>
    <scope>NUCLEOTIDE SEQUENCE [LARGE SCALE GENOMIC DNA]</scope>
    <source>
        <strain evidence="2 3">SWB005</strain>
    </source>
</reference>
<evidence type="ECO:0000313" key="3">
    <source>
        <dbReference type="Proteomes" id="UP000237968"/>
    </source>
</evidence>
<feature type="transmembrane region" description="Helical" evidence="1">
    <location>
        <begin position="35"/>
        <end position="56"/>
    </location>
</feature>
<keyword evidence="1" id="KW-0472">Membrane</keyword>
<dbReference type="EMBL" id="PVNK01000211">
    <property type="protein sequence ID" value="PRP92414.1"/>
    <property type="molecule type" value="Genomic_DNA"/>
</dbReference>
<dbReference type="AlphaFoldDB" id="A0A2S9XHQ5"/>
<feature type="transmembrane region" description="Helical" evidence="1">
    <location>
        <begin position="322"/>
        <end position="341"/>
    </location>
</feature>
<comment type="caution">
    <text evidence="2">The sequence shown here is derived from an EMBL/GenBank/DDBJ whole genome shotgun (WGS) entry which is preliminary data.</text>
</comment>
<protein>
    <recommendedName>
        <fullName evidence="4">Glycosyltransferase RgtA/B/C/D-like domain-containing protein</fullName>
    </recommendedName>
</protein>
<feature type="transmembrane region" description="Helical" evidence="1">
    <location>
        <begin position="348"/>
        <end position="368"/>
    </location>
</feature>
<evidence type="ECO:0000256" key="1">
    <source>
        <dbReference type="SAM" id="Phobius"/>
    </source>
</evidence>
<feature type="transmembrane region" description="Helical" evidence="1">
    <location>
        <begin position="164"/>
        <end position="184"/>
    </location>
</feature>
<gene>
    <name evidence="2" type="ORF">ENSA5_49220</name>
</gene>
<accession>A0A2S9XHQ5</accession>
<sequence length="591" mass="64111">MGGPVSVGYTPPSMSADAPALRYPALGRLLAHPRFVWVVVGVCLLLGLASLGNGLLADDLMHYQFLSAHRAGRSEAAWWDMFVLVEHDPRRTIGMRTSGRYPWWVDPNLRIAFFRPLSAATHHLDFWLWPNSPGLMHAHSVVWHAGACAMAWAVARRLSSDPRVAGLAAIFYALSFTHVVPWSWLAHRNGLVSTFWALACLLAHIRWRSDRKWIAGVVAPGLLGAALLSAEGAVVTLAFLVSYELLVSKGRLRSRLLALTPALVTVAAWRVVYKLLGYGALGSGGYIDPIADPLNFLLALPARCGSLIALSVSPPFIPDLPLWLWAASAFGVGIAALVFVLSPDSKRGAARFGLLAASLGCLPLAASFPVDRLLVLTSFGMSLVFAELVDGALLRRAGAARTLGAAWVGVIHLVVPTLADPYVSSHLEAVLLVHSDAHGPDLPGEGLKRKGLIIVHTPDYPAADKLAANRARRGLSVPNFVWILHSGPAEPELECVDESSVVVREPEFGWPVGGFAVQFRNTRATPFRVGDTVRTVDYTAEITEVEDGQPTAVRFQFRARLDHESFVWATWDEGEFVWMKRGPSCEPSRGG</sequence>
<keyword evidence="1" id="KW-0812">Transmembrane</keyword>
<evidence type="ECO:0000313" key="2">
    <source>
        <dbReference type="EMBL" id="PRP92414.1"/>
    </source>
</evidence>
<feature type="transmembrane region" description="Helical" evidence="1">
    <location>
        <begin position="255"/>
        <end position="273"/>
    </location>
</feature>
<organism evidence="2 3">
    <name type="scientific">Enhygromyxa salina</name>
    <dbReference type="NCBI Taxonomy" id="215803"/>
    <lineage>
        <taxon>Bacteria</taxon>
        <taxon>Pseudomonadati</taxon>
        <taxon>Myxococcota</taxon>
        <taxon>Polyangia</taxon>
        <taxon>Nannocystales</taxon>
        <taxon>Nannocystaceae</taxon>
        <taxon>Enhygromyxa</taxon>
    </lineage>
</organism>
<keyword evidence="3" id="KW-1185">Reference proteome</keyword>
<proteinExistence type="predicted"/>
<feature type="transmembrane region" description="Helical" evidence="1">
    <location>
        <begin position="214"/>
        <end position="243"/>
    </location>
</feature>
<dbReference type="Proteomes" id="UP000237968">
    <property type="component" value="Unassembled WGS sequence"/>
</dbReference>
<keyword evidence="1" id="KW-1133">Transmembrane helix</keyword>
<evidence type="ECO:0008006" key="4">
    <source>
        <dbReference type="Google" id="ProtNLM"/>
    </source>
</evidence>